<dbReference type="Proteomes" id="UP001164743">
    <property type="component" value="Chromosome 5A"/>
</dbReference>
<proteinExistence type="predicted"/>
<name>A0ABY7CIC8_9BASI</name>
<feature type="compositionally biased region" description="Low complexity" evidence="1">
    <location>
        <begin position="524"/>
        <end position="533"/>
    </location>
</feature>
<feature type="compositionally biased region" description="Polar residues" evidence="1">
    <location>
        <begin position="10"/>
        <end position="20"/>
    </location>
</feature>
<dbReference type="Pfam" id="PF10310">
    <property type="entry name" value="DUF5427"/>
    <property type="match status" value="1"/>
</dbReference>
<sequence>MDTAAEKSADTTNPLQTTTYHAGRMADPAKQRPSHDQVLSILDDLDSFAPVPATPAGPNTASSTQPNTTKYLKTASNSSKPASSSPTTHPKGGKPSNNPASNSGDAQSVLDFIDEITQRSSTPTASIATKKLTSSRPVSRKPSTSSLGPRSADGRLAEPEPAPATTPLTSPTAPPSSSWGWGSVLKQATSSVLSQAKSAAGQVQSVVSDPSKSSEIVKSFNSNFQNQISGQSEAAKKWKEGVMGYVKASGIDQLGKDLQATGIKSLTDILNMVAPPISKHEIIDVQLSYDMVGYDGIETLVYRSLSKVMEQVDGGDLILNKGDEERPKPSESGEPERDLQAVEGMMEGYKLALANLEQMIKRIEAQKAELGSAKTEAGGSETKETTTTEEGVLPITHCPVYVRIQPILSRLPVFGSSAGPLPSTASGATSAEPAKGGVTVDQENHLFFLILLRDVKNSLDHATITQSTPATWLDIPFEENEWVEDVLVDVIRRGVEIIGQQYVNGRISGRSVRNTTNEDDQQQTEESSSSSKPVPSPSKPEDSASS</sequence>
<feature type="region of interest" description="Disordered" evidence="1">
    <location>
        <begin position="1"/>
        <end position="181"/>
    </location>
</feature>
<reference evidence="2" key="1">
    <citation type="submission" date="2022-10" db="EMBL/GenBank/DDBJ databases">
        <title>Puccinia triticina Genome sequencing and assembly.</title>
        <authorList>
            <person name="Li C."/>
        </authorList>
    </citation>
    <scope>NUCLEOTIDE SEQUENCE</scope>
    <source>
        <strain evidence="2">Pt15</strain>
    </source>
</reference>
<feature type="compositionally biased region" description="Low complexity" evidence="1">
    <location>
        <begin position="163"/>
        <end position="178"/>
    </location>
</feature>
<protein>
    <recommendedName>
        <fullName evidence="4">Maintenance of telomere capping protein 1</fullName>
    </recommendedName>
</protein>
<feature type="compositionally biased region" description="Polar residues" evidence="1">
    <location>
        <begin position="95"/>
        <end position="106"/>
    </location>
</feature>
<dbReference type="GeneID" id="77810232"/>
<gene>
    <name evidence="2" type="ORF">PtA15_5A562</name>
</gene>
<evidence type="ECO:0000256" key="1">
    <source>
        <dbReference type="SAM" id="MobiDB-lite"/>
    </source>
</evidence>
<dbReference type="PANTHER" id="PTHR28265:SF1">
    <property type="entry name" value="MAINTENANCE OF TELOMERE CAPPING PROTEIN 1"/>
    <property type="match status" value="1"/>
</dbReference>
<dbReference type="RefSeq" id="XP_053020544.1">
    <property type="nucleotide sequence ID" value="XM_053169337.1"/>
</dbReference>
<dbReference type="InterPro" id="IPR018814">
    <property type="entry name" value="DUF5427"/>
</dbReference>
<feature type="compositionally biased region" description="Polar residues" evidence="1">
    <location>
        <begin position="118"/>
        <end position="148"/>
    </location>
</feature>
<organism evidence="2 3">
    <name type="scientific">Puccinia triticina</name>
    <dbReference type="NCBI Taxonomy" id="208348"/>
    <lineage>
        <taxon>Eukaryota</taxon>
        <taxon>Fungi</taxon>
        <taxon>Dikarya</taxon>
        <taxon>Basidiomycota</taxon>
        <taxon>Pucciniomycotina</taxon>
        <taxon>Pucciniomycetes</taxon>
        <taxon>Pucciniales</taxon>
        <taxon>Pucciniaceae</taxon>
        <taxon>Puccinia</taxon>
    </lineage>
</organism>
<evidence type="ECO:0000313" key="3">
    <source>
        <dbReference type="Proteomes" id="UP001164743"/>
    </source>
</evidence>
<feature type="compositionally biased region" description="Basic and acidic residues" evidence="1">
    <location>
        <begin position="321"/>
        <end position="337"/>
    </location>
</feature>
<dbReference type="PANTHER" id="PTHR28265">
    <property type="entry name" value="MAINTENANCE OF TELOMERE CAPPING PROTEIN 1"/>
    <property type="match status" value="1"/>
</dbReference>
<evidence type="ECO:0008006" key="4">
    <source>
        <dbReference type="Google" id="ProtNLM"/>
    </source>
</evidence>
<feature type="compositionally biased region" description="Polar residues" evidence="1">
    <location>
        <begin position="57"/>
        <end position="71"/>
    </location>
</feature>
<feature type="compositionally biased region" description="Low complexity" evidence="1">
    <location>
        <begin position="73"/>
        <end position="90"/>
    </location>
</feature>
<dbReference type="EMBL" id="CP110425">
    <property type="protein sequence ID" value="WAQ84989.1"/>
    <property type="molecule type" value="Genomic_DNA"/>
</dbReference>
<keyword evidence="3" id="KW-1185">Reference proteome</keyword>
<accession>A0ABY7CIC8</accession>
<feature type="region of interest" description="Disordered" evidence="1">
    <location>
        <begin position="370"/>
        <end position="389"/>
    </location>
</feature>
<feature type="region of interest" description="Disordered" evidence="1">
    <location>
        <begin position="316"/>
        <end position="337"/>
    </location>
</feature>
<feature type="region of interest" description="Disordered" evidence="1">
    <location>
        <begin position="509"/>
        <end position="546"/>
    </location>
</feature>
<evidence type="ECO:0000313" key="2">
    <source>
        <dbReference type="EMBL" id="WAQ84989.1"/>
    </source>
</evidence>